<name>A0A6L6JGH2_9RHOB</name>
<evidence type="ECO:0000256" key="2">
    <source>
        <dbReference type="SAM" id="MobiDB-lite"/>
    </source>
</evidence>
<reference evidence="4 5" key="1">
    <citation type="submission" date="2019-11" db="EMBL/GenBank/DDBJ databases">
        <authorList>
            <person name="Dong K."/>
        </authorList>
    </citation>
    <scope>NUCLEOTIDE SEQUENCE [LARGE SCALE GENOMIC DNA]</scope>
    <source>
        <strain evidence="4 5">NBRC 111993</strain>
    </source>
</reference>
<dbReference type="EMBL" id="WMIE01000009">
    <property type="protein sequence ID" value="MTH78981.1"/>
    <property type="molecule type" value="Genomic_DNA"/>
</dbReference>
<keyword evidence="3" id="KW-0812">Transmembrane</keyword>
<organism evidence="4 5">
    <name type="scientific">Paracoccus aestuariivivens</name>
    <dbReference type="NCBI Taxonomy" id="1820333"/>
    <lineage>
        <taxon>Bacteria</taxon>
        <taxon>Pseudomonadati</taxon>
        <taxon>Pseudomonadota</taxon>
        <taxon>Alphaproteobacteria</taxon>
        <taxon>Rhodobacterales</taxon>
        <taxon>Paracoccaceae</taxon>
        <taxon>Paracoccus</taxon>
    </lineage>
</organism>
<evidence type="ECO:0008006" key="6">
    <source>
        <dbReference type="Google" id="ProtNLM"/>
    </source>
</evidence>
<feature type="coiled-coil region" evidence="1">
    <location>
        <begin position="269"/>
        <end position="320"/>
    </location>
</feature>
<keyword evidence="1" id="KW-0175">Coiled coil</keyword>
<gene>
    <name evidence="4" type="ORF">GL286_14715</name>
</gene>
<keyword evidence="3" id="KW-0472">Membrane</keyword>
<accession>A0A6L6JGH2</accession>
<dbReference type="RefSeq" id="WP_170295214.1">
    <property type="nucleotide sequence ID" value="NZ_WMIE01000009.1"/>
</dbReference>
<feature type="compositionally biased region" description="Low complexity" evidence="2">
    <location>
        <begin position="72"/>
        <end position="83"/>
    </location>
</feature>
<evidence type="ECO:0000313" key="4">
    <source>
        <dbReference type="EMBL" id="MTH78981.1"/>
    </source>
</evidence>
<sequence>MKEPENKTREAAATPRKDQKKAASSAAVVENRPVAAGTDIEPAATETKPAIESSLVGVGGEAKAAAKRDTIAPTEAAVVAAASPVPPVSRPEPASTATPSGNESKPEPKTSPKSEPKPEIRKVGFFPTFLGGVVAAGLGAAATYWAIPQLPEEWRPGAVEAVSPEAQLDAARQLATEAARAEFAAQADTIVGRASEAGADAARQTLADANAAQPASTAAPAEIPAALTDKIAALETTIAELANRPVADGAAPAMPLAQPQEAGVSKAALDELAARVSAQQAVIDELAARPAVDPATAEQVQTLVKQAEQLQQSTEQATRRAQGVTAAAALKTAIENGAPRDQALAELSAAGASVPVVLTGDVPRLDQLRAEFAPAARDGLRASMDAVAADEGTMGKLGNFLRVQTGARSVEPREGSDPDAILSRANADVEAGDIKGALAEIATLPETGQLAMQVWTARAATWVEANAALADLAASGN</sequence>
<evidence type="ECO:0000256" key="3">
    <source>
        <dbReference type="SAM" id="Phobius"/>
    </source>
</evidence>
<comment type="caution">
    <text evidence="4">The sequence shown here is derived from an EMBL/GenBank/DDBJ whole genome shotgun (WGS) entry which is preliminary data.</text>
</comment>
<evidence type="ECO:0000256" key="1">
    <source>
        <dbReference type="SAM" id="Coils"/>
    </source>
</evidence>
<protein>
    <recommendedName>
        <fullName evidence="6">Mitochondrial inner membrane protein</fullName>
    </recommendedName>
</protein>
<feature type="transmembrane region" description="Helical" evidence="3">
    <location>
        <begin position="123"/>
        <end position="147"/>
    </location>
</feature>
<feature type="compositionally biased region" description="Basic and acidic residues" evidence="2">
    <location>
        <begin position="1"/>
        <end position="21"/>
    </location>
</feature>
<keyword evidence="5" id="KW-1185">Reference proteome</keyword>
<proteinExistence type="predicted"/>
<evidence type="ECO:0000313" key="5">
    <source>
        <dbReference type="Proteomes" id="UP000478183"/>
    </source>
</evidence>
<keyword evidence="3" id="KW-1133">Transmembrane helix</keyword>
<dbReference type="AlphaFoldDB" id="A0A6L6JGH2"/>
<feature type="compositionally biased region" description="Basic and acidic residues" evidence="2">
    <location>
        <begin position="104"/>
        <end position="119"/>
    </location>
</feature>
<feature type="region of interest" description="Disordered" evidence="2">
    <location>
        <begin position="1"/>
        <end position="119"/>
    </location>
</feature>
<dbReference type="Proteomes" id="UP000478183">
    <property type="component" value="Unassembled WGS sequence"/>
</dbReference>